<reference evidence="12" key="1">
    <citation type="journal article" date="2015" name="Proc. Natl. Acad. Sci. U.S.A.">
        <title>Genome sequence of the Asian Tiger mosquito, Aedes albopictus, reveals insights into its biology, genetics, and evolution.</title>
        <authorList>
            <person name="Chen X.G."/>
            <person name="Jiang X."/>
            <person name="Gu J."/>
            <person name="Xu M."/>
            <person name="Wu Y."/>
            <person name="Deng Y."/>
            <person name="Zhang C."/>
            <person name="Bonizzoni M."/>
            <person name="Dermauw W."/>
            <person name="Vontas J."/>
            <person name="Armbruster P."/>
            <person name="Huang X."/>
            <person name="Yang Y."/>
            <person name="Zhang H."/>
            <person name="He W."/>
            <person name="Peng H."/>
            <person name="Liu Y."/>
            <person name="Wu K."/>
            <person name="Chen J."/>
            <person name="Lirakis M."/>
            <person name="Topalis P."/>
            <person name="Van Leeuwen T."/>
            <person name="Hall A.B."/>
            <person name="Jiang X."/>
            <person name="Thorpe C."/>
            <person name="Mueller R.L."/>
            <person name="Sun C."/>
            <person name="Waterhouse R.M."/>
            <person name="Yan G."/>
            <person name="Tu Z.J."/>
            <person name="Fang X."/>
            <person name="James A.A."/>
        </authorList>
    </citation>
    <scope>NUCLEOTIDE SEQUENCE [LARGE SCALE GENOMIC DNA]</scope>
    <source>
        <strain evidence="12">Foshan</strain>
    </source>
</reference>
<dbReference type="Pfam" id="PF00665">
    <property type="entry name" value="rve"/>
    <property type="match status" value="1"/>
</dbReference>
<accession>A0ABM1ZNU8</accession>
<dbReference type="InterPro" id="IPR001584">
    <property type="entry name" value="Integrase_cat-core"/>
</dbReference>
<feature type="region of interest" description="Disordered" evidence="8">
    <location>
        <begin position="293"/>
        <end position="323"/>
    </location>
</feature>
<dbReference type="SUPFAM" id="SSF53098">
    <property type="entry name" value="Ribonuclease H-like"/>
    <property type="match status" value="1"/>
</dbReference>
<dbReference type="InterPro" id="IPR043128">
    <property type="entry name" value="Rev_trsase/Diguanyl_cyclase"/>
</dbReference>
<dbReference type="Gene3D" id="3.30.70.270">
    <property type="match status" value="2"/>
</dbReference>
<dbReference type="CDD" id="cd05481">
    <property type="entry name" value="retropepsin_like_LTR_1"/>
    <property type="match status" value="1"/>
</dbReference>
<proteinExistence type="predicted"/>
<feature type="compositionally biased region" description="Acidic residues" evidence="8">
    <location>
        <begin position="303"/>
        <end position="314"/>
    </location>
</feature>
<evidence type="ECO:0000313" key="11">
    <source>
        <dbReference type="EnsemblMetazoa" id="AALFPA23_020250.P29885"/>
    </source>
</evidence>
<name>A0ABM1ZNU8_AEDAL</name>
<dbReference type="GeneID" id="134291380"/>
<dbReference type="RefSeq" id="XP_062715044.1">
    <property type="nucleotide sequence ID" value="XM_062859060.1"/>
</dbReference>
<evidence type="ECO:0000256" key="6">
    <source>
        <dbReference type="ARBA" id="ARBA00022801"/>
    </source>
</evidence>
<dbReference type="InterPro" id="IPR036397">
    <property type="entry name" value="RNaseH_sf"/>
</dbReference>
<sequence>MDPNQFKMFMEHQAQMFNALVQTLNTPRGNSAASSAQQPCASGVPVPLPSPLGLEGDMAENFDFFEKSWLEYASAIGMDQWPASDNSKKVSFLLSVIGEPARKKFFNFELTPQQKVDPGAALQAIKAIVVPKRNVNVDRLDFFGASQMPAESTDDFCSRLKMLARLAKLGTLATELTTFKLVTSNKWPHMRTKLLTMPDVTLDKAVDLCRAEEIASARAAELGVAVKQMEVNKIRKAKGDSKASSSRCKFCGDRHEFVKGVCPAFGKRCHRCHGKNHFEKVCKASAKFKSRKSKQVKEIREESDSEVPESDSDSEPSSQSDVEYEIGKVYDNSGSGGSVLAELDLKFAEQWESVLCELDTGANTSLIGHDYLVKLSGDNHPSLQSSKLRLQSFGGKPINVLGQVKVPCRRLDRKYRLVLQVVEGDHRPLLSAKASRELGFVKFCRAVSFVEPSAKSPDKLFNIYRIKAQEIIDEHQELFTGYGMLPGVVSLEVDTSIHPSIQPPRRVPIAIREKLKRELESLERDGIIVKETRHTDWVSNLVIVQRGGPESGVRICLDPVPLNKALKRPNLQFVTLDEILPELGKAKVFSSVDARKGFWHVVLDEPSSKLTTFWTPFGRYRWTRLPFGIAPAPEIFQIKLQEVIQGLKGVECIADDLLIFGVGDTLEEALANHNECLEHLLIRLEQHNVKLNRSKLKLCERSVKFYGHVLTDEGLKPDEDKVVAIRNYPTPVNRKEVHRFIGMVNYLSRFIRNLSTNMDNLRRLISEFVTWQWTSVEQAEFDKVKSLVADINTLRYYDVTHPVVIECDASSTGLGVAIFQRDGVIGYASRTLTPTERNYAQIEKELLAILFACVRFDQLIVGNPKATIRTDHKPLIAIFKKPLLSAPRRLQHMLLNLQRYNLSVEFVTGKDNVVADALSRACLPAVESEEYRKQNIYKVLEEVEEVKLGAFLRISDSKTSEIIEQTEKDPSMQLLMNYIQHGWPESADRIPDSAKIYFNYRHELSCQDGLIFRNDRILVPHVLRRSLVESCHASHNGVEATLKLARANLFWPGMNTQIKDVVKQCGTCAKFAPSQANPPMRSHEIPIYPFQLASMDVFFAEYRGTKRSFLITVDHYSDFFELDILKDLTPESVIIACKENFARHGIPQRVVCDNGTNFANQKMMKFASEWDFELVTSAPYHQQANGKAEAAVKVAKHLLKKANESGSDYWYALLHWRNIPNKIGSSPVARLFSRSTRCGVPAAVDRLRPVVVENVPTAIEANRKRAKFYYDKKAKQLPELQVGSPVHVQLRPDTSKLWAPGTVSSCLNDRSFVVNVDGVDYRRSLVHLKPRKVPETQPVRSAPAAPIRNEIIESSPAAVVPNGISSTCVPFDCQERNTNNNTNESTPTLFTQAAGTPVTPSTEKSNRSRPVTPAHTGRPKRNIRVPAKLNDYQLDF</sequence>
<evidence type="ECO:0000256" key="4">
    <source>
        <dbReference type="ARBA" id="ARBA00022722"/>
    </source>
</evidence>
<feature type="region of interest" description="Disordered" evidence="8">
    <location>
        <begin position="1377"/>
        <end position="1423"/>
    </location>
</feature>
<dbReference type="InterPro" id="IPR041373">
    <property type="entry name" value="RT_RNaseH"/>
</dbReference>
<dbReference type="SUPFAM" id="SSF56672">
    <property type="entry name" value="DNA/RNA polymerases"/>
    <property type="match status" value="1"/>
</dbReference>
<dbReference type="InterPro" id="IPR050951">
    <property type="entry name" value="Retrovirus_Pol_polyprotein"/>
</dbReference>
<organism evidence="11 12">
    <name type="scientific">Aedes albopictus</name>
    <name type="common">Asian tiger mosquito</name>
    <name type="synonym">Stegomyia albopicta</name>
    <dbReference type="NCBI Taxonomy" id="7160"/>
    <lineage>
        <taxon>Eukaryota</taxon>
        <taxon>Metazoa</taxon>
        <taxon>Ecdysozoa</taxon>
        <taxon>Arthropoda</taxon>
        <taxon>Hexapoda</taxon>
        <taxon>Insecta</taxon>
        <taxon>Pterygota</taxon>
        <taxon>Neoptera</taxon>
        <taxon>Endopterygota</taxon>
        <taxon>Diptera</taxon>
        <taxon>Nematocera</taxon>
        <taxon>Culicoidea</taxon>
        <taxon>Culicidae</taxon>
        <taxon>Culicinae</taxon>
        <taxon>Aedini</taxon>
        <taxon>Aedes</taxon>
        <taxon>Stegomyia</taxon>
    </lineage>
</organism>
<feature type="domain" description="Reverse transcriptase" evidence="9">
    <location>
        <begin position="525"/>
        <end position="710"/>
    </location>
</feature>
<dbReference type="Pfam" id="PF00078">
    <property type="entry name" value="RVT_1"/>
    <property type="match status" value="1"/>
</dbReference>
<dbReference type="Pfam" id="PF17921">
    <property type="entry name" value="Integrase_H2C2"/>
    <property type="match status" value="1"/>
</dbReference>
<evidence type="ECO:0000256" key="3">
    <source>
        <dbReference type="ARBA" id="ARBA00022695"/>
    </source>
</evidence>
<evidence type="ECO:0000256" key="5">
    <source>
        <dbReference type="ARBA" id="ARBA00022759"/>
    </source>
</evidence>
<dbReference type="InterPro" id="IPR043502">
    <property type="entry name" value="DNA/RNA_pol_sf"/>
</dbReference>
<keyword evidence="7" id="KW-0695">RNA-directed DNA polymerase</keyword>
<protein>
    <recommendedName>
        <fullName evidence="1">RNA-directed DNA polymerase</fullName>
        <ecNumber evidence="1">2.7.7.49</ecNumber>
    </recommendedName>
</protein>
<dbReference type="PANTHER" id="PTHR37984">
    <property type="entry name" value="PROTEIN CBG26694"/>
    <property type="match status" value="1"/>
</dbReference>
<dbReference type="EnsemblMetazoa" id="AALFPA23_020250.R29885">
    <property type="protein sequence ID" value="AALFPA23_020250.P29885"/>
    <property type="gene ID" value="AALFPA23_020250"/>
</dbReference>
<dbReference type="CDD" id="cd09274">
    <property type="entry name" value="RNase_HI_RT_Ty3"/>
    <property type="match status" value="1"/>
</dbReference>
<keyword evidence="2" id="KW-0808">Transferase</keyword>
<dbReference type="Proteomes" id="UP000069940">
    <property type="component" value="Unassembled WGS sequence"/>
</dbReference>
<evidence type="ECO:0000256" key="2">
    <source>
        <dbReference type="ARBA" id="ARBA00022679"/>
    </source>
</evidence>
<dbReference type="InterPro" id="IPR012337">
    <property type="entry name" value="RNaseH-like_sf"/>
</dbReference>
<feature type="compositionally biased region" description="Polar residues" evidence="8">
    <location>
        <begin position="1384"/>
        <end position="1403"/>
    </location>
</feature>
<reference evidence="11" key="2">
    <citation type="submission" date="2025-05" db="UniProtKB">
        <authorList>
            <consortium name="EnsemblMetazoa"/>
        </authorList>
    </citation>
    <scope>IDENTIFICATION</scope>
    <source>
        <strain evidence="11">Foshan</strain>
    </source>
</reference>
<keyword evidence="4" id="KW-0540">Nuclease</keyword>
<dbReference type="InterPro" id="IPR000477">
    <property type="entry name" value="RT_dom"/>
</dbReference>
<evidence type="ECO:0000256" key="8">
    <source>
        <dbReference type="SAM" id="MobiDB-lite"/>
    </source>
</evidence>
<dbReference type="EC" id="2.7.7.49" evidence="1"/>
<evidence type="ECO:0000259" key="9">
    <source>
        <dbReference type="PROSITE" id="PS50878"/>
    </source>
</evidence>
<keyword evidence="12" id="KW-1185">Reference proteome</keyword>
<keyword evidence="3" id="KW-0548">Nucleotidyltransferase</keyword>
<dbReference type="PROSITE" id="PS50994">
    <property type="entry name" value="INTEGRASE"/>
    <property type="match status" value="1"/>
</dbReference>
<evidence type="ECO:0000313" key="12">
    <source>
        <dbReference type="Proteomes" id="UP000069940"/>
    </source>
</evidence>
<dbReference type="Gene3D" id="3.10.10.10">
    <property type="entry name" value="HIV Type 1 Reverse Transcriptase, subunit A, domain 1"/>
    <property type="match status" value="1"/>
</dbReference>
<dbReference type="PANTHER" id="PTHR37984:SF8">
    <property type="entry name" value="CCHC-TYPE DOMAIN-CONTAINING PROTEIN"/>
    <property type="match status" value="1"/>
</dbReference>
<dbReference type="CDD" id="cd01647">
    <property type="entry name" value="RT_LTR"/>
    <property type="match status" value="1"/>
</dbReference>
<dbReference type="PROSITE" id="PS50878">
    <property type="entry name" value="RT_POL"/>
    <property type="match status" value="1"/>
</dbReference>
<evidence type="ECO:0000256" key="1">
    <source>
        <dbReference type="ARBA" id="ARBA00012493"/>
    </source>
</evidence>
<keyword evidence="6" id="KW-0378">Hydrolase</keyword>
<evidence type="ECO:0000259" key="10">
    <source>
        <dbReference type="PROSITE" id="PS50994"/>
    </source>
</evidence>
<feature type="domain" description="Integrase catalytic" evidence="10">
    <location>
        <begin position="1085"/>
        <end position="1201"/>
    </location>
</feature>
<dbReference type="Gene3D" id="3.30.420.10">
    <property type="entry name" value="Ribonuclease H-like superfamily/Ribonuclease H"/>
    <property type="match status" value="1"/>
</dbReference>
<dbReference type="Pfam" id="PF17917">
    <property type="entry name" value="RT_RNaseH"/>
    <property type="match status" value="1"/>
</dbReference>
<dbReference type="InterPro" id="IPR041588">
    <property type="entry name" value="Integrase_H2C2"/>
</dbReference>
<keyword evidence="5" id="KW-0255">Endonuclease</keyword>
<dbReference type="Gene3D" id="1.10.340.70">
    <property type="match status" value="1"/>
</dbReference>
<evidence type="ECO:0000256" key="7">
    <source>
        <dbReference type="ARBA" id="ARBA00022918"/>
    </source>
</evidence>